<sequence length="204" mass="22441">MRTPSILATIAFLFVACNKEQSNTSDTSNLEIRTATNIPAPQTGGMGQPVGGPFTKFSFEKGTVVDDDHWDIAFRGLTIIVNGGARIGINDEPDRTGVAAVSMVNGLLEEVKQAPAESTFRQDGPGTYAIPTGSGQGWYNYDINTHLVFPIPGRIFVVRTHNGRYAKFEILSYYKDAPARPTQESQSRFYTFRYVYQPDGSGKF</sequence>
<gene>
    <name evidence="1" type="ORF">JCM31826_12700</name>
</gene>
<dbReference type="CDD" id="cd12105">
    <property type="entry name" value="HmuY"/>
    <property type="match status" value="1"/>
</dbReference>
<protein>
    <recommendedName>
        <fullName evidence="3">HmuY protein</fullName>
    </recommendedName>
</protein>
<dbReference type="AlphaFoldDB" id="A0A401XLB9"/>
<evidence type="ECO:0000313" key="2">
    <source>
        <dbReference type="Proteomes" id="UP000286715"/>
    </source>
</evidence>
<dbReference type="PROSITE" id="PS51257">
    <property type="entry name" value="PROKAR_LIPOPROTEIN"/>
    <property type="match status" value="1"/>
</dbReference>
<organism evidence="1 2">
    <name type="scientific">Thermaurantimonas aggregans</name>
    <dbReference type="NCBI Taxonomy" id="2173829"/>
    <lineage>
        <taxon>Bacteria</taxon>
        <taxon>Pseudomonadati</taxon>
        <taxon>Bacteroidota</taxon>
        <taxon>Flavobacteriia</taxon>
        <taxon>Flavobacteriales</taxon>
        <taxon>Schleiferiaceae</taxon>
        <taxon>Thermaurantimonas</taxon>
    </lineage>
</organism>
<dbReference type="Proteomes" id="UP000286715">
    <property type="component" value="Unassembled WGS sequence"/>
</dbReference>
<evidence type="ECO:0000313" key="1">
    <source>
        <dbReference type="EMBL" id="GCD77788.1"/>
    </source>
</evidence>
<evidence type="ECO:0008006" key="3">
    <source>
        <dbReference type="Google" id="ProtNLM"/>
    </source>
</evidence>
<dbReference type="InterPro" id="IPR025921">
    <property type="entry name" value="HmuY"/>
</dbReference>
<reference evidence="1 2" key="1">
    <citation type="submission" date="2018-11" db="EMBL/GenBank/DDBJ databases">
        <title>Schleiferia aggregans sp. nov., a moderately thermophilic heterotrophic bacterium isolated from microbial mats at a terrestrial hot spring.</title>
        <authorList>
            <person name="Iino T."/>
            <person name="Ohkuma M."/>
            <person name="Haruta S."/>
        </authorList>
    </citation>
    <scope>NUCLEOTIDE SEQUENCE [LARGE SCALE GENOMIC DNA]</scope>
    <source>
        <strain evidence="1 2">LA</strain>
    </source>
</reference>
<accession>A0A401XLB9</accession>
<proteinExistence type="predicted"/>
<dbReference type="Pfam" id="PF14064">
    <property type="entry name" value="HmuY"/>
    <property type="match status" value="1"/>
</dbReference>
<name>A0A401XLB9_9FLAO</name>
<comment type="caution">
    <text evidence="1">The sequence shown here is derived from an EMBL/GenBank/DDBJ whole genome shotgun (WGS) entry which is preliminary data.</text>
</comment>
<dbReference type="OrthoDB" id="5510929at2"/>
<keyword evidence="2" id="KW-1185">Reference proteome</keyword>
<dbReference type="RefSeq" id="WP_124397856.1">
    <property type="nucleotide sequence ID" value="NZ_BHZE01000011.1"/>
</dbReference>
<dbReference type="EMBL" id="BHZE01000011">
    <property type="protein sequence ID" value="GCD77788.1"/>
    <property type="molecule type" value="Genomic_DNA"/>
</dbReference>